<evidence type="ECO:0000256" key="1">
    <source>
        <dbReference type="SAM" id="Phobius"/>
    </source>
</evidence>
<sequence length="162" mass="18524">MRNRFVFLTCSKGVQTGAGALMHELYIDRDFDVVHLRQGRTLGSAGLTRGKHSPPFLCPLERRYQSGIRSLGSNEQLRSGYQKIDVMFFTQIPTLIFFLNIVDIVLFSFFHLKITTSPFKIKITYDGIPESYFNYDDDYEAESVDLACDQTSNESNEADENN</sequence>
<dbReference type="Proteomes" id="UP000031668">
    <property type="component" value="Unassembled WGS sequence"/>
</dbReference>
<organism evidence="2 3">
    <name type="scientific">Thelohanellus kitauei</name>
    <name type="common">Myxosporean</name>
    <dbReference type="NCBI Taxonomy" id="669202"/>
    <lineage>
        <taxon>Eukaryota</taxon>
        <taxon>Metazoa</taxon>
        <taxon>Cnidaria</taxon>
        <taxon>Myxozoa</taxon>
        <taxon>Myxosporea</taxon>
        <taxon>Bivalvulida</taxon>
        <taxon>Platysporina</taxon>
        <taxon>Myxobolidae</taxon>
        <taxon>Thelohanellus</taxon>
    </lineage>
</organism>
<keyword evidence="3" id="KW-1185">Reference proteome</keyword>
<name>A0A0C2MYS5_THEKT</name>
<evidence type="ECO:0000313" key="2">
    <source>
        <dbReference type="EMBL" id="KII66797.1"/>
    </source>
</evidence>
<feature type="transmembrane region" description="Helical" evidence="1">
    <location>
        <begin position="86"/>
        <end position="110"/>
    </location>
</feature>
<keyword evidence="1" id="KW-1133">Transmembrane helix</keyword>
<dbReference type="EMBL" id="JWZT01003445">
    <property type="protein sequence ID" value="KII66797.1"/>
    <property type="molecule type" value="Genomic_DNA"/>
</dbReference>
<comment type="caution">
    <text evidence="2">The sequence shown here is derived from an EMBL/GenBank/DDBJ whole genome shotgun (WGS) entry which is preliminary data.</text>
</comment>
<keyword evidence="1" id="KW-0472">Membrane</keyword>
<reference evidence="2 3" key="1">
    <citation type="journal article" date="2014" name="Genome Biol. Evol.">
        <title>The genome of the myxosporean Thelohanellus kitauei shows adaptations to nutrient acquisition within its fish host.</title>
        <authorList>
            <person name="Yang Y."/>
            <person name="Xiong J."/>
            <person name="Zhou Z."/>
            <person name="Huo F."/>
            <person name="Miao W."/>
            <person name="Ran C."/>
            <person name="Liu Y."/>
            <person name="Zhang J."/>
            <person name="Feng J."/>
            <person name="Wang M."/>
            <person name="Wang M."/>
            <person name="Wang L."/>
            <person name="Yao B."/>
        </authorList>
    </citation>
    <scope>NUCLEOTIDE SEQUENCE [LARGE SCALE GENOMIC DNA]</scope>
    <source>
        <strain evidence="2">Wuqing</strain>
    </source>
</reference>
<protein>
    <submittedName>
        <fullName evidence="2">Uncharacterized protein</fullName>
    </submittedName>
</protein>
<gene>
    <name evidence="2" type="ORF">RF11_15265</name>
</gene>
<proteinExistence type="predicted"/>
<dbReference type="AlphaFoldDB" id="A0A0C2MYS5"/>
<keyword evidence="1" id="KW-0812">Transmembrane</keyword>
<evidence type="ECO:0000313" key="3">
    <source>
        <dbReference type="Proteomes" id="UP000031668"/>
    </source>
</evidence>
<accession>A0A0C2MYS5</accession>